<organism evidence="2 3">
    <name type="scientific">Terribacillus halophilus</name>
    <dbReference type="NCBI Taxonomy" id="361279"/>
    <lineage>
        <taxon>Bacteria</taxon>
        <taxon>Bacillati</taxon>
        <taxon>Bacillota</taxon>
        <taxon>Bacilli</taxon>
        <taxon>Bacillales</taxon>
        <taxon>Bacillaceae</taxon>
        <taxon>Terribacillus</taxon>
    </lineage>
</organism>
<dbReference type="Pfam" id="PF14206">
    <property type="entry name" value="Cys_rich_CPCC"/>
    <property type="match status" value="1"/>
</dbReference>
<name>A0A1G6JEP1_9BACI</name>
<dbReference type="Proteomes" id="UP000198666">
    <property type="component" value="Unassembled WGS sequence"/>
</dbReference>
<accession>A0A1G6JEP1</accession>
<reference evidence="3" key="1">
    <citation type="submission" date="2016-10" db="EMBL/GenBank/DDBJ databases">
        <authorList>
            <person name="Varghese N."/>
            <person name="Submissions S."/>
        </authorList>
    </citation>
    <scope>NUCLEOTIDE SEQUENCE [LARGE SCALE GENOMIC DNA]</scope>
    <source>
        <strain evidence="3">DSM 21620</strain>
    </source>
</reference>
<proteinExistence type="predicted"/>
<sequence>MLPYTCPCCGYKTLDSDGGYDICPICFWEDDPFQKEHMYEDGGANTVSLIKAQKNYSEFGACERHVIQYTRKPVKGDKKDPGWRPIEDASYQIKLVCDDFREGNITIDQLENRLSECDAPVRLEAVLDKARQEIDTIRFCTSAFQQKK</sequence>
<protein>
    <submittedName>
        <fullName evidence="2">Cysteine-rich CPCC</fullName>
    </submittedName>
</protein>
<dbReference type="InterPro" id="IPR025983">
    <property type="entry name" value="Cys_rich_CPCC"/>
</dbReference>
<keyword evidence="3" id="KW-1185">Reference proteome</keyword>
<evidence type="ECO:0000259" key="1">
    <source>
        <dbReference type="Pfam" id="PF14206"/>
    </source>
</evidence>
<dbReference type="STRING" id="361279.SAMN05421663_101547"/>
<feature type="domain" description="Cysteine-rich CPCC" evidence="1">
    <location>
        <begin position="4"/>
        <end position="75"/>
    </location>
</feature>
<dbReference type="AlphaFoldDB" id="A0A1G6JEP1"/>
<dbReference type="EMBL" id="FMZB01000001">
    <property type="protein sequence ID" value="SDC16356.1"/>
    <property type="molecule type" value="Genomic_DNA"/>
</dbReference>
<evidence type="ECO:0000313" key="3">
    <source>
        <dbReference type="Proteomes" id="UP000198666"/>
    </source>
</evidence>
<evidence type="ECO:0000313" key="2">
    <source>
        <dbReference type="EMBL" id="SDC16356.1"/>
    </source>
</evidence>
<gene>
    <name evidence="2" type="ORF">SAMN05421663_101547</name>
</gene>